<dbReference type="AlphaFoldDB" id="A0A928V548"/>
<evidence type="ECO:0000313" key="3">
    <source>
        <dbReference type="EMBL" id="MBE8716769.1"/>
    </source>
</evidence>
<feature type="transmembrane region" description="Helical" evidence="1">
    <location>
        <begin position="136"/>
        <end position="153"/>
    </location>
</feature>
<comment type="caution">
    <text evidence="3">The sequence shown here is derived from an EMBL/GenBank/DDBJ whole genome shotgun (WGS) entry which is preliminary data.</text>
</comment>
<feature type="transmembrane region" description="Helical" evidence="1">
    <location>
        <begin position="189"/>
        <end position="210"/>
    </location>
</feature>
<reference evidence="3" key="1">
    <citation type="submission" date="2018-07" db="EMBL/GenBank/DDBJ databases">
        <title>Genome assembly of strain Ka43.</title>
        <authorList>
            <person name="Kukolya J."/>
            <person name="Nagy I."/>
            <person name="Horvath B."/>
            <person name="Toth A."/>
        </authorList>
    </citation>
    <scope>NUCLEOTIDE SEQUENCE</scope>
    <source>
        <strain evidence="3">KB43</strain>
    </source>
</reference>
<proteinExistence type="predicted"/>
<evidence type="ECO:0000256" key="1">
    <source>
        <dbReference type="SAM" id="Phobius"/>
    </source>
</evidence>
<dbReference type="InterPro" id="IPR012429">
    <property type="entry name" value="HGSNAT_cat"/>
</dbReference>
<keyword evidence="1" id="KW-1133">Transmembrane helix</keyword>
<dbReference type="Pfam" id="PF07786">
    <property type="entry name" value="HGSNAT_cat"/>
    <property type="match status" value="1"/>
</dbReference>
<dbReference type="Proteomes" id="UP000652567">
    <property type="component" value="Unassembled WGS sequence"/>
</dbReference>
<accession>A0A928V548</accession>
<dbReference type="PANTHER" id="PTHR31061">
    <property type="entry name" value="LD22376P"/>
    <property type="match status" value="1"/>
</dbReference>
<gene>
    <name evidence="3" type="ORF">C4F51_06140</name>
</gene>
<keyword evidence="4" id="KW-1185">Reference proteome</keyword>
<feature type="transmembrane region" description="Helical" evidence="1">
    <location>
        <begin position="222"/>
        <end position="239"/>
    </location>
</feature>
<feature type="transmembrane region" description="Helical" evidence="1">
    <location>
        <begin position="290"/>
        <end position="308"/>
    </location>
</feature>
<protein>
    <submittedName>
        <fullName evidence="3">DUF1624 domain-containing protein</fullName>
    </submittedName>
</protein>
<sequence>MKQRFMALDVMRGLTLLLMILVNTPGSWSYVYAPLLHADWHGATPTDYVFPFFLFMVGAAMVFSGRSLRDLTFTQQFSKIFRRSLLIFLIGLFLNAFPFSVALQELRIPGVLQRIALAYFFAIWIVLYLPLTGRLIAALVLLLGYWLILQLSADPYSLEHSVVRQIDLLLLGENHVWRGKGIAFDPEGILSTLPSIVQVLIGFEITRYLVAAENKNHAQKMLLVAGVAMVAIGLIWHPFFPINKYLWTSSFVLLTSGVAVIVLLALIRLENIAAFRGVLHALTLPGKNPLFIYALSILWAKTMYLIPVGGQSFYQWLFAQLSLVFSPLNASLCFALLNVALMWLVAWWLDRKKIIIAL</sequence>
<keyword evidence="1" id="KW-0812">Transmembrane</keyword>
<keyword evidence="1" id="KW-0472">Membrane</keyword>
<dbReference type="EMBL" id="PRDL01000001">
    <property type="protein sequence ID" value="MBE8716769.1"/>
    <property type="molecule type" value="Genomic_DNA"/>
</dbReference>
<dbReference type="PANTHER" id="PTHR31061:SF24">
    <property type="entry name" value="LD22376P"/>
    <property type="match status" value="1"/>
</dbReference>
<feature type="transmembrane region" description="Helical" evidence="1">
    <location>
        <begin position="328"/>
        <end position="349"/>
    </location>
</feature>
<evidence type="ECO:0000313" key="4">
    <source>
        <dbReference type="Proteomes" id="UP000652567"/>
    </source>
</evidence>
<feature type="transmembrane region" description="Helical" evidence="1">
    <location>
        <begin position="111"/>
        <end position="129"/>
    </location>
</feature>
<feature type="domain" description="Heparan-alpha-glucosaminide N-acetyltransferase catalytic" evidence="2">
    <location>
        <begin position="4"/>
        <end position="151"/>
    </location>
</feature>
<evidence type="ECO:0000259" key="2">
    <source>
        <dbReference type="Pfam" id="PF07786"/>
    </source>
</evidence>
<feature type="transmembrane region" description="Helical" evidence="1">
    <location>
        <begin position="48"/>
        <end position="68"/>
    </location>
</feature>
<feature type="transmembrane region" description="Helical" evidence="1">
    <location>
        <begin position="245"/>
        <end position="269"/>
    </location>
</feature>
<organism evidence="3 4">
    <name type="scientific">Cellvibrio polysaccharolyticus</name>
    <dbReference type="NCBI Taxonomy" id="2082724"/>
    <lineage>
        <taxon>Bacteria</taxon>
        <taxon>Pseudomonadati</taxon>
        <taxon>Pseudomonadota</taxon>
        <taxon>Gammaproteobacteria</taxon>
        <taxon>Cellvibrionales</taxon>
        <taxon>Cellvibrionaceae</taxon>
        <taxon>Cellvibrio</taxon>
    </lineage>
</organism>
<name>A0A928V548_9GAMM</name>
<feature type="transmembrane region" description="Helical" evidence="1">
    <location>
        <begin position="80"/>
        <end position="99"/>
    </location>
</feature>